<dbReference type="EMBL" id="JBFXLT010000002">
    <property type="protein sequence ID" value="KAL2822502.1"/>
    <property type="molecule type" value="Genomic_DNA"/>
</dbReference>
<dbReference type="InterPro" id="IPR042935">
    <property type="entry name" value="Tad1"/>
</dbReference>
<keyword evidence="4" id="KW-1185">Reference proteome</keyword>
<dbReference type="PROSITE" id="PS50141">
    <property type="entry name" value="A_DEAMIN_EDITASE"/>
    <property type="match status" value="1"/>
</dbReference>
<dbReference type="Pfam" id="PF02137">
    <property type="entry name" value="A_deamin"/>
    <property type="match status" value="1"/>
</dbReference>
<name>A0ABR4I415_9EURO</name>
<evidence type="ECO:0000259" key="2">
    <source>
        <dbReference type="PROSITE" id="PS50141"/>
    </source>
</evidence>
<dbReference type="SMART" id="SM00552">
    <property type="entry name" value="ADEAMc"/>
    <property type="match status" value="1"/>
</dbReference>
<evidence type="ECO:0000256" key="1">
    <source>
        <dbReference type="SAM" id="MobiDB-lite"/>
    </source>
</evidence>
<gene>
    <name evidence="3" type="ORF">BJX63DRAFT_427068</name>
</gene>
<dbReference type="Proteomes" id="UP001610334">
    <property type="component" value="Unassembled WGS sequence"/>
</dbReference>
<feature type="domain" description="A to I editase" evidence="2">
    <location>
        <begin position="60"/>
        <end position="413"/>
    </location>
</feature>
<evidence type="ECO:0000313" key="4">
    <source>
        <dbReference type="Proteomes" id="UP001610334"/>
    </source>
</evidence>
<sequence length="532" mass="58052">MASSSLPSRIATLVHSHFDGLPKRSKPVIRDDGTAEWIPMTGIVLVQRENTPLETLTCISIATGAKCLPASQIPQCKGLVLHDCHAEILAMRAFNHWVLSECHSVLTQEGQSSEGTIGNINEVSVSPYIRRRQSSILKPDVKGGSEPPFEMQPDVRIYMYCTCAPCGDASMELCMAAQDDPTPWTIPPPETDPQSISNGTSPNISTTQLLSGRGHFSKLGIVRRKPARADAESTKSKSCSDKIALRQVSSLLNYETSLLVAPTENAYIAALILPEEEITRVGCERCFGEDGRMKGLKGRVWPVQGSESRYRYEFRPFQVLSIPTEHLKSIWPFRKPRSSDVDTERQADEQSQPESAAPKKSKPSNLSAVWVRAPTATRAADTDSTLSMVIADTGSKSLPTLRGSETGLFENIMSGVRQGNKASSPGLRGASALSRAKSWRYCKEIMGSICPSPVGSTSRVDGEPGGGVDAHLSVLEVSTYREFKEPGVVTETIRARKNAIQSAREVLEGWIPNSGDDNWGLDVLVDSKKRKR</sequence>
<comment type="caution">
    <text evidence="3">The sequence shown here is derived from an EMBL/GenBank/DDBJ whole genome shotgun (WGS) entry which is preliminary data.</text>
</comment>
<dbReference type="PANTHER" id="PTHR47803">
    <property type="entry name" value="TRNA-SPECIFIC ADENOSINE DEAMINASE 1"/>
    <property type="match status" value="1"/>
</dbReference>
<proteinExistence type="predicted"/>
<dbReference type="PANTHER" id="PTHR47803:SF1">
    <property type="entry name" value="TRNA-SPECIFIC ADENOSINE DEAMINASE 1"/>
    <property type="match status" value="1"/>
</dbReference>
<feature type="region of interest" description="Disordered" evidence="1">
    <location>
        <begin position="335"/>
        <end position="368"/>
    </location>
</feature>
<feature type="compositionally biased region" description="Basic and acidic residues" evidence="1">
    <location>
        <begin position="337"/>
        <end position="348"/>
    </location>
</feature>
<protein>
    <submittedName>
        <fullName evidence="3">Adenosine deaminase/editase</fullName>
    </submittedName>
</protein>
<organism evidence="3 4">
    <name type="scientific">Aspergillus granulosus</name>
    <dbReference type="NCBI Taxonomy" id="176169"/>
    <lineage>
        <taxon>Eukaryota</taxon>
        <taxon>Fungi</taxon>
        <taxon>Dikarya</taxon>
        <taxon>Ascomycota</taxon>
        <taxon>Pezizomycotina</taxon>
        <taxon>Eurotiomycetes</taxon>
        <taxon>Eurotiomycetidae</taxon>
        <taxon>Eurotiales</taxon>
        <taxon>Aspergillaceae</taxon>
        <taxon>Aspergillus</taxon>
        <taxon>Aspergillus subgen. Nidulantes</taxon>
    </lineage>
</organism>
<evidence type="ECO:0000313" key="3">
    <source>
        <dbReference type="EMBL" id="KAL2822502.1"/>
    </source>
</evidence>
<dbReference type="InterPro" id="IPR002466">
    <property type="entry name" value="A_deamin"/>
</dbReference>
<accession>A0ABR4I415</accession>
<reference evidence="3 4" key="1">
    <citation type="submission" date="2024-07" db="EMBL/GenBank/DDBJ databases">
        <title>Section-level genome sequencing and comparative genomics of Aspergillus sections Usti and Cavernicolus.</title>
        <authorList>
            <consortium name="Lawrence Berkeley National Laboratory"/>
            <person name="Nybo J.L."/>
            <person name="Vesth T.C."/>
            <person name="Theobald S."/>
            <person name="Frisvad J.C."/>
            <person name="Larsen T.O."/>
            <person name="Kjaerboelling I."/>
            <person name="Rothschild-Mancinelli K."/>
            <person name="Lyhne E.K."/>
            <person name="Kogle M.E."/>
            <person name="Barry K."/>
            <person name="Clum A."/>
            <person name="Na H."/>
            <person name="Ledsgaard L."/>
            <person name="Lin J."/>
            <person name="Lipzen A."/>
            <person name="Kuo A."/>
            <person name="Riley R."/>
            <person name="Mondo S."/>
            <person name="Labutti K."/>
            <person name="Haridas S."/>
            <person name="Pangalinan J."/>
            <person name="Salamov A.A."/>
            <person name="Simmons B.A."/>
            <person name="Magnuson J.K."/>
            <person name="Chen J."/>
            <person name="Drula E."/>
            <person name="Henrissat B."/>
            <person name="Wiebenga A."/>
            <person name="Lubbers R.J."/>
            <person name="Gomes A.C."/>
            <person name="Makela M.R."/>
            <person name="Stajich J."/>
            <person name="Grigoriev I.V."/>
            <person name="Mortensen U.H."/>
            <person name="De Vries R.P."/>
            <person name="Baker S.E."/>
            <person name="Andersen M.R."/>
        </authorList>
    </citation>
    <scope>NUCLEOTIDE SEQUENCE [LARGE SCALE GENOMIC DNA]</scope>
    <source>
        <strain evidence="3 4">CBS 588.65</strain>
    </source>
</reference>